<evidence type="ECO:0000256" key="11">
    <source>
        <dbReference type="RuleBase" id="RU363010"/>
    </source>
</evidence>
<name>U4KYC5_PYROM</name>
<dbReference type="OMA" id="WNAELEN"/>
<evidence type="ECO:0000256" key="7">
    <source>
        <dbReference type="ARBA" id="ARBA00023128"/>
    </source>
</evidence>
<dbReference type="Proteomes" id="UP000018144">
    <property type="component" value="Unassembled WGS sequence"/>
</dbReference>
<keyword evidence="5" id="KW-0812">Transmembrane</keyword>
<proteinExistence type="inferred from homology"/>
<evidence type="ECO:0000256" key="10">
    <source>
        <dbReference type="ARBA" id="ARBA00032985"/>
    </source>
</evidence>
<sequence>MTRLAGFVGGIVLSGSTIYLCVTELRSRTHYNSFVLRESRARLEALQKPATLPENPKPYIARPSLLETMKDRWNAELEGVWRWSQNLDHVKIREGLEEKAGNVVANLAK</sequence>
<gene>
    <name evidence="12" type="ORF">PCON_06563</name>
</gene>
<evidence type="ECO:0000256" key="6">
    <source>
        <dbReference type="ARBA" id="ARBA00022989"/>
    </source>
</evidence>
<evidence type="ECO:0000313" key="12">
    <source>
        <dbReference type="EMBL" id="CCX06976.1"/>
    </source>
</evidence>
<keyword evidence="7 11" id="KW-0496">Mitochondrion</keyword>
<evidence type="ECO:0000256" key="8">
    <source>
        <dbReference type="ARBA" id="ARBA00023136"/>
    </source>
</evidence>
<evidence type="ECO:0000256" key="4">
    <source>
        <dbReference type="ARBA" id="ARBA00018170"/>
    </source>
</evidence>
<keyword evidence="8" id="KW-0472">Membrane</keyword>
<dbReference type="GO" id="GO:0044284">
    <property type="term" value="C:mitochondrial crista junction"/>
    <property type="evidence" value="ECO:0007669"/>
    <property type="project" value="InterPro"/>
</dbReference>
<keyword evidence="11" id="KW-0999">Mitochondrion inner membrane</keyword>
<evidence type="ECO:0000256" key="9">
    <source>
        <dbReference type="ARBA" id="ARBA00032159"/>
    </source>
</evidence>
<protein>
    <recommendedName>
        <fullName evidence="4 11">MICOS complex subunit MIC12</fullName>
    </recommendedName>
    <alternativeName>
        <fullName evidence="10 11">Altered inheritance of mitochondria protein 5, mitochondrial</fullName>
    </alternativeName>
    <alternativeName>
        <fullName evidence="9 11">Found in mitochondrial proteome protein 51</fullName>
    </alternativeName>
</protein>
<evidence type="ECO:0000313" key="13">
    <source>
        <dbReference type="Proteomes" id="UP000018144"/>
    </source>
</evidence>
<dbReference type="GO" id="GO:0042407">
    <property type="term" value="P:cristae formation"/>
    <property type="evidence" value="ECO:0007669"/>
    <property type="project" value="InterPro"/>
</dbReference>
<keyword evidence="6" id="KW-1133">Transmembrane helix</keyword>
<keyword evidence="13" id="KW-1185">Reference proteome</keyword>
<dbReference type="OrthoDB" id="4037694at2759"/>
<evidence type="ECO:0000256" key="2">
    <source>
        <dbReference type="ARBA" id="ARBA00004370"/>
    </source>
</evidence>
<dbReference type="AlphaFoldDB" id="U4KYC5"/>
<evidence type="ECO:0000256" key="1">
    <source>
        <dbReference type="ARBA" id="ARBA00002689"/>
    </source>
</evidence>
<dbReference type="Pfam" id="PF17050">
    <property type="entry name" value="AIM5"/>
    <property type="match status" value="1"/>
</dbReference>
<comment type="subunit">
    <text evidence="11">Component of the mitochondrial contact site and cristae organizing system (MICOS) complex.</text>
</comment>
<comment type="function">
    <text evidence="1 11">Component of the MICOS complex, a large protein complex of the mitochondrial inner membrane that plays crucial roles in the maintenance of crista junctions, inner membrane architecture, and formation of contact sites to the outer membrane.</text>
</comment>
<dbReference type="GO" id="GO:0061617">
    <property type="term" value="C:MICOS complex"/>
    <property type="evidence" value="ECO:0007669"/>
    <property type="project" value="UniProtKB-UniRule"/>
</dbReference>
<dbReference type="InterPro" id="IPR031463">
    <property type="entry name" value="Mic12"/>
</dbReference>
<evidence type="ECO:0000256" key="3">
    <source>
        <dbReference type="ARBA" id="ARBA00009188"/>
    </source>
</evidence>
<dbReference type="EMBL" id="HF935329">
    <property type="protein sequence ID" value="CCX06976.1"/>
    <property type="molecule type" value="Genomic_DNA"/>
</dbReference>
<evidence type="ECO:0000256" key="5">
    <source>
        <dbReference type="ARBA" id="ARBA00022692"/>
    </source>
</evidence>
<comment type="subcellular location">
    <subcellularLocation>
        <location evidence="2">Membrane</location>
    </subcellularLocation>
    <subcellularLocation>
        <location evidence="11">Mitochondrion inner membrane</location>
        <topology evidence="11">Single-pass membrane protein</topology>
    </subcellularLocation>
</comment>
<comment type="similarity">
    <text evidence="3 11">Belongs to the MICOS complex subunit Mic12 family.</text>
</comment>
<reference evidence="12 13" key="1">
    <citation type="journal article" date="2013" name="PLoS Genet.">
        <title>The genome and development-dependent transcriptomes of Pyronema confluens: a window into fungal evolution.</title>
        <authorList>
            <person name="Traeger S."/>
            <person name="Altegoer F."/>
            <person name="Freitag M."/>
            <person name="Gabaldon T."/>
            <person name="Kempken F."/>
            <person name="Kumar A."/>
            <person name="Marcet-Houben M."/>
            <person name="Poggeler S."/>
            <person name="Stajich J.E."/>
            <person name="Nowrousian M."/>
        </authorList>
    </citation>
    <scope>NUCLEOTIDE SEQUENCE [LARGE SCALE GENOMIC DNA]</scope>
    <source>
        <strain evidence="13">CBS 100304</strain>
        <tissue evidence="12">Vegetative mycelium</tissue>
    </source>
</reference>
<accession>U4KYC5</accession>
<organism evidence="12 13">
    <name type="scientific">Pyronema omphalodes (strain CBS 100304)</name>
    <name type="common">Pyronema confluens</name>
    <dbReference type="NCBI Taxonomy" id="1076935"/>
    <lineage>
        <taxon>Eukaryota</taxon>
        <taxon>Fungi</taxon>
        <taxon>Dikarya</taxon>
        <taxon>Ascomycota</taxon>
        <taxon>Pezizomycotina</taxon>
        <taxon>Pezizomycetes</taxon>
        <taxon>Pezizales</taxon>
        <taxon>Pyronemataceae</taxon>
        <taxon>Pyronema</taxon>
    </lineage>
</organism>